<dbReference type="EMBL" id="VLPK01000002">
    <property type="protein sequence ID" value="TSJ40921.1"/>
    <property type="molecule type" value="Genomic_DNA"/>
</dbReference>
<proteinExistence type="predicted"/>
<comment type="caution">
    <text evidence="1">The sequence shown here is derived from an EMBL/GenBank/DDBJ whole genome shotgun (WGS) entry which is preliminary data.</text>
</comment>
<gene>
    <name evidence="1" type="ORF">FO440_14385</name>
</gene>
<protein>
    <recommendedName>
        <fullName evidence="3">DUF3276 family protein</fullName>
    </recommendedName>
</protein>
<dbReference type="Gene3D" id="3.10.450.700">
    <property type="match status" value="1"/>
</dbReference>
<evidence type="ECO:0000313" key="2">
    <source>
        <dbReference type="Proteomes" id="UP000318733"/>
    </source>
</evidence>
<organism evidence="1 2">
    <name type="scientific">Mucilaginibacter corticis</name>
    <dbReference type="NCBI Taxonomy" id="2597670"/>
    <lineage>
        <taxon>Bacteria</taxon>
        <taxon>Pseudomonadati</taxon>
        <taxon>Bacteroidota</taxon>
        <taxon>Sphingobacteriia</taxon>
        <taxon>Sphingobacteriales</taxon>
        <taxon>Sphingobacteriaceae</taxon>
        <taxon>Mucilaginibacter</taxon>
    </lineage>
</organism>
<dbReference type="AlphaFoldDB" id="A0A556MLX0"/>
<accession>A0A556MLX0</accession>
<evidence type="ECO:0008006" key="3">
    <source>
        <dbReference type="Google" id="ProtNLM"/>
    </source>
</evidence>
<dbReference type="Proteomes" id="UP000318733">
    <property type="component" value="Unassembled WGS sequence"/>
</dbReference>
<keyword evidence="2" id="KW-1185">Reference proteome</keyword>
<evidence type="ECO:0000313" key="1">
    <source>
        <dbReference type="EMBL" id="TSJ40921.1"/>
    </source>
</evidence>
<sequence length="86" mass="10259">MEKHKTKLTGIIDSEYFFNQNRQFYLDIKQAKNKNHYLRITRRDQAKDESFTRYEIIFLEDDLQFLVEAMSMLLGRYSSGQLGISA</sequence>
<name>A0A556MLX0_9SPHI</name>
<dbReference type="RefSeq" id="WP_144248959.1">
    <property type="nucleotide sequence ID" value="NZ_VLPK01000002.1"/>
</dbReference>
<reference evidence="1 2" key="1">
    <citation type="submission" date="2019-07" db="EMBL/GenBank/DDBJ databases">
        <authorList>
            <person name="Huq M.A."/>
        </authorList>
    </citation>
    <scope>NUCLEOTIDE SEQUENCE [LARGE SCALE GENOMIC DNA]</scope>
    <source>
        <strain evidence="1 2">MAH-19</strain>
    </source>
</reference>
<dbReference type="OrthoDB" id="798376at2"/>